<protein>
    <submittedName>
        <fullName evidence="1">Uncharacterized protein</fullName>
    </submittedName>
</protein>
<sequence>MQTVKYDLHKIIMLLLTYCTIKSQNRLIKKRFCHHDWV</sequence>
<organism evidence="1 2">
    <name type="scientific">Moraxella catarrhalis</name>
    <name type="common">Branhamella catarrhalis</name>
    <dbReference type="NCBI Taxonomy" id="480"/>
    <lineage>
        <taxon>Bacteria</taxon>
        <taxon>Pseudomonadati</taxon>
        <taxon>Pseudomonadota</taxon>
        <taxon>Gammaproteobacteria</taxon>
        <taxon>Moraxellales</taxon>
        <taxon>Moraxellaceae</taxon>
        <taxon>Moraxella</taxon>
    </lineage>
</organism>
<accession>A0AB36DQK2</accession>
<gene>
    <name evidence="1" type="ORF">AO370_0494</name>
</gene>
<evidence type="ECO:0000313" key="2">
    <source>
        <dbReference type="Proteomes" id="UP000078295"/>
    </source>
</evidence>
<dbReference type="AlphaFoldDB" id="A0AB36DQK2"/>
<name>A0AB36DQK2_MORCA</name>
<evidence type="ECO:0000313" key="1">
    <source>
        <dbReference type="EMBL" id="OAV26839.1"/>
    </source>
</evidence>
<reference evidence="1 2" key="1">
    <citation type="journal article" date="2016" name="Genome Biol. Evol.">
        <title>Comparative Genomic Analyses of the Moraxella catarrhalis Serosensitive and Seroresistant Lineages Demonstrate Their Independent Evolution.</title>
        <authorList>
            <person name="Earl J.P."/>
            <person name="de Vries S.P."/>
            <person name="Ahmed A."/>
            <person name="Powell E."/>
            <person name="Schultz M.P."/>
            <person name="Hermans P.W."/>
            <person name="Hill D.J."/>
            <person name="Zhou Z."/>
            <person name="Constantinidou C.I."/>
            <person name="Hu F.Z."/>
            <person name="Bootsma H.J."/>
            <person name="Ehrlich G.D."/>
        </authorList>
    </citation>
    <scope>NUCLEOTIDE SEQUENCE [LARGE SCALE GENOMIC DNA]</scope>
    <source>
        <strain evidence="1 2">F23</strain>
    </source>
</reference>
<comment type="caution">
    <text evidence="1">The sequence shown here is derived from an EMBL/GenBank/DDBJ whole genome shotgun (WGS) entry which is preliminary data.</text>
</comment>
<proteinExistence type="predicted"/>
<dbReference type="EMBL" id="LXHQ01000019">
    <property type="protein sequence ID" value="OAV26839.1"/>
    <property type="molecule type" value="Genomic_DNA"/>
</dbReference>
<dbReference type="Proteomes" id="UP000078295">
    <property type="component" value="Unassembled WGS sequence"/>
</dbReference>